<dbReference type="Pfam" id="PF16640">
    <property type="entry name" value="Big_3_5"/>
    <property type="match status" value="2"/>
</dbReference>
<protein>
    <recommendedName>
        <fullName evidence="3">Bacterial Ig-like domain-containing protein</fullName>
    </recommendedName>
</protein>
<reference evidence="4 5" key="2">
    <citation type="submission" date="2020-08" db="EMBL/GenBank/DDBJ databases">
        <title>The Agave Microbiome: Exploring the role of microbial communities in plant adaptations to desert environments.</title>
        <authorList>
            <person name="Partida-Martinez L.P."/>
        </authorList>
    </citation>
    <scope>NUCLEOTIDE SEQUENCE [LARGE SCALE GENOMIC DNA]</scope>
    <source>
        <strain evidence="4 5">AT2.17</strain>
    </source>
</reference>
<dbReference type="GO" id="GO:0005975">
    <property type="term" value="P:carbohydrate metabolic process"/>
    <property type="evidence" value="ECO:0007669"/>
    <property type="project" value="UniProtKB-ARBA"/>
</dbReference>
<comment type="caution">
    <text evidence="4">The sequence shown here is derived from an EMBL/GenBank/DDBJ whole genome shotgun (WGS) entry which is preliminary data.</text>
</comment>
<feature type="chain" id="PRO_5031174802" description="Bacterial Ig-like domain-containing protein" evidence="2">
    <location>
        <begin position="36"/>
        <end position="737"/>
    </location>
</feature>
<feature type="region of interest" description="Disordered" evidence="1">
    <location>
        <begin position="126"/>
        <end position="151"/>
    </location>
</feature>
<proteinExistence type="predicted"/>
<gene>
    <name evidence="4" type="ORF">F4692_002512</name>
</gene>
<keyword evidence="5" id="KW-1185">Reference proteome</keyword>
<feature type="compositionally biased region" description="Polar residues" evidence="1">
    <location>
        <begin position="128"/>
        <end position="148"/>
    </location>
</feature>
<dbReference type="InterPro" id="IPR013783">
    <property type="entry name" value="Ig-like_fold"/>
</dbReference>
<feature type="domain" description="Bacterial Ig-like" evidence="3">
    <location>
        <begin position="463"/>
        <end position="543"/>
    </location>
</feature>
<evidence type="ECO:0000259" key="3">
    <source>
        <dbReference type="Pfam" id="PF16640"/>
    </source>
</evidence>
<dbReference type="Gene3D" id="2.60.40.10">
    <property type="entry name" value="Immunoglobulins"/>
    <property type="match status" value="2"/>
</dbReference>
<reference evidence="4 5" key="1">
    <citation type="submission" date="2020-07" db="EMBL/GenBank/DDBJ databases">
        <authorList>
            <person name="Partida-Martinez L."/>
            <person name="Huntemann M."/>
            <person name="Clum A."/>
            <person name="Wang J."/>
            <person name="Palaniappan K."/>
            <person name="Ritter S."/>
            <person name="Chen I.-M."/>
            <person name="Stamatis D."/>
            <person name="Reddy T."/>
            <person name="O'Malley R."/>
            <person name="Daum C."/>
            <person name="Shapiro N."/>
            <person name="Ivanova N."/>
            <person name="Kyrpides N."/>
            <person name="Woyke T."/>
        </authorList>
    </citation>
    <scope>NUCLEOTIDE SEQUENCE [LARGE SCALE GENOMIC DNA]</scope>
    <source>
        <strain evidence="4 5">AT2.17</strain>
    </source>
</reference>
<dbReference type="EMBL" id="JACCBW010000002">
    <property type="protein sequence ID" value="NYE37379.1"/>
    <property type="molecule type" value="Genomic_DNA"/>
</dbReference>
<evidence type="ECO:0000256" key="1">
    <source>
        <dbReference type="SAM" id="MobiDB-lite"/>
    </source>
</evidence>
<evidence type="ECO:0000313" key="4">
    <source>
        <dbReference type="EMBL" id="NYE37379.1"/>
    </source>
</evidence>
<keyword evidence="2" id="KW-0732">Signal</keyword>
<dbReference type="Proteomes" id="UP000549911">
    <property type="component" value="Unassembled WGS sequence"/>
</dbReference>
<sequence length="737" mass="73310">MKHAHSGVRRSVGSIATLALLAGGAAVVAAAPAQAATTAITGAELRWEINKESVSGAYAPGTWNLFSAGRLGNPGAGGQTLVSGSEGATWSNGATAGWRNTEGNVTVLDKQADGTYAPTTWLGARQNAAGQSSNTSGTTSENLLSLRNGTGTVDPVTDTGTLSWDGDFTVVYYSGMSFFYVSDPTLTVTNGTARLTATLSGYGSDQADPTAWTALPATEVTLGDVSGVDLTATGLTATPAYLGVTVTPPADNVPQVTSNPATAGSFPQSFVDFQGGVGTASYWYSSGGGADARKVTTPLHVSWSVGSQPAVTVSDTTLLPSGAQQVTVEGTGFDPALATGARPPLAGQAAGAYIAFGRYADVWRPSAGAPAGARVNAGGTGLRWAVPAASMATVGGAAAGAVELRPDGSFSATLTIDKAVLDAKASAGNYGIYTYPGSGATQSAYETFTPLTFAKAVPEVDVTAGTATYGADVPVTVTVAGDSDATGEVELRDGATVVGTADLEDGSAGFLLARPGAGVHALTATYAGDANTEPAEGTGTATVSKAVPTVSVAASGGQAGAPVGVSVTVPAGASGAVVLKEGATTLGTAATSAGRATFTLTGLAPGDHALVASYAGDANHHAASGLARIAVTAAQPAPGSADTPVKGIAKVTWATRPTAGKRGTAVVEVSDLATGRATVVLRTAKGKKVESRTVRIKDGTVRARLPRLATGKYALVVKVPGNDAVRKVKVTRTFRVK</sequence>
<evidence type="ECO:0000313" key="5">
    <source>
        <dbReference type="Proteomes" id="UP000549911"/>
    </source>
</evidence>
<feature type="domain" description="Bacterial Ig-like" evidence="3">
    <location>
        <begin position="557"/>
        <end position="626"/>
    </location>
</feature>
<dbReference type="AlphaFoldDB" id="A0A7Y9KS95"/>
<evidence type="ECO:0000256" key="2">
    <source>
        <dbReference type="SAM" id="SignalP"/>
    </source>
</evidence>
<organism evidence="4 5">
    <name type="scientific">Nocardioides cavernae</name>
    <dbReference type="NCBI Taxonomy" id="1921566"/>
    <lineage>
        <taxon>Bacteria</taxon>
        <taxon>Bacillati</taxon>
        <taxon>Actinomycetota</taxon>
        <taxon>Actinomycetes</taxon>
        <taxon>Propionibacteriales</taxon>
        <taxon>Nocardioidaceae</taxon>
        <taxon>Nocardioides</taxon>
    </lineage>
</organism>
<feature type="signal peptide" evidence="2">
    <location>
        <begin position="1"/>
        <end position="35"/>
    </location>
</feature>
<accession>A0A7Y9KS95</accession>
<dbReference type="RefSeq" id="WP_179619934.1">
    <property type="nucleotide sequence ID" value="NZ_JACCBW010000002.1"/>
</dbReference>
<dbReference type="InterPro" id="IPR032109">
    <property type="entry name" value="Big_3_5"/>
</dbReference>
<name>A0A7Y9KS95_9ACTN</name>